<organism evidence="1 2">
    <name type="scientific">Trifolium medium</name>
    <dbReference type="NCBI Taxonomy" id="97028"/>
    <lineage>
        <taxon>Eukaryota</taxon>
        <taxon>Viridiplantae</taxon>
        <taxon>Streptophyta</taxon>
        <taxon>Embryophyta</taxon>
        <taxon>Tracheophyta</taxon>
        <taxon>Spermatophyta</taxon>
        <taxon>Magnoliopsida</taxon>
        <taxon>eudicotyledons</taxon>
        <taxon>Gunneridae</taxon>
        <taxon>Pentapetalae</taxon>
        <taxon>rosids</taxon>
        <taxon>fabids</taxon>
        <taxon>Fabales</taxon>
        <taxon>Fabaceae</taxon>
        <taxon>Papilionoideae</taxon>
        <taxon>50 kb inversion clade</taxon>
        <taxon>NPAAA clade</taxon>
        <taxon>Hologalegina</taxon>
        <taxon>IRL clade</taxon>
        <taxon>Trifolieae</taxon>
        <taxon>Trifolium</taxon>
    </lineage>
</organism>
<protein>
    <submittedName>
        <fullName evidence="1">Uncharacterized protein</fullName>
    </submittedName>
</protein>
<proteinExistence type="predicted"/>
<reference evidence="1 2" key="1">
    <citation type="journal article" date="2018" name="Front. Plant Sci.">
        <title>Red Clover (Trifolium pratense) and Zigzag Clover (T. medium) - A Picture of Genomic Similarities and Differences.</title>
        <authorList>
            <person name="Dluhosova J."/>
            <person name="Istvanek J."/>
            <person name="Nedelnik J."/>
            <person name="Repkova J."/>
        </authorList>
    </citation>
    <scope>NUCLEOTIDE SEQUENCE [LARGE SCALE GENOMIC DNA]</scope>
    <source>
        <strain evidence="2">cv. 10/8</strain>
        <tissue evidence="1">Leaf</tissue>
    </source>
</reference>
<dbReference type="AlphaFoldDB" id="A0A392VQN5"/>
<dbReference type="Proteomes" id="UP000265520">
    <property type="component" value="Unassembled WGS sequence"/>
</dbReference>
<evidence type="ECO:0000313" key="2">
    <source>
        <dbReference type="Proteomes" id="UP000265520"/>
    </source>
</evidence>
<keyword evidence="2" id="KW-1185">Reference proteome</keyword>
<evidence type="ECO:0000313" key="1">
    <source>
        <dbReference type="EMBL" id="MCI90708.1"/>
    </source>
</evidence>
<accession>A0A392VQN5</accession>
<comment type="caution">
    <text evidence="1">The sequence shown here is derived from an EMBL/GenBank/DDBJ whole genome shotgun (WGS) entry which is preliminary data.</text>
</comment>
<dbReference type="EMBL" id="LXQA011251843">
    <property type="protein sequence ID" value="MCI90708.1"/>
    <property type="molecule type" value="Genomic_DNA"/>
</dbReference>
<sequence>MRDLMMAAAKATYVQAWEAKMQELKIVNSKAWEWL</sequence>
<name>A0A392VQN5_9FABA</name>
<feature type="non-terminal residue" evidence="1">
    <location>
        <position position="35"/>
    </location>
</feature>